<dbReference type="InterPro" id="IPR006292">
    <property type="entry name" value="RNase_D"/>
</dbReference>
<organism evidence="8 9">
    <name type="scientific">Denitrobaculum tricleocarpae</name>
    <dbReference type="NCBI Taxonomy" id="2591009"/>
    <lineage>
        <taxon>Bacteria</taxon>
        <taxon>Pseudomonadati</taxon>
        <taxon>Pseudomonadota</taxon>
        <taxon>Alphaproteobacteria</taxon>
        <taxon>Rhodospirillales</taxon>
        <taxon>Rhodospirillaceae</taxon>
        <taxon>Denitrobaculum</taxon>
    </lineage>
</organism>
<evidence type="ECO:0000256" key="1">
    <source>
        <dbReference type="ARBA" id="ARBA00022490"/>
    </source>
</evidence>
<dbReference type="PANTHER" id="PTHR47649:SF1">
    <property type="entry name" value="RIBONUCLEASE D"/>
    <property type="match status" value="1"/>
</dbReference>
<evidence type="ECO:0000256" key="4">
    <source>
        <dbReference type="ARBA" id="ARBA00022801"/>
    </source>
</evidence>
<dbReference type="InterPro" id="IPR010997">
    <property type="entry name" value="HRDC-like_sf"/>
</dbReference>
<comment type="similarity">
    <text evidence="6">Belongs to the RNase D family.</text>
</comment>
<comment type="function">
    <text evidence="6">Exonuclease involved in the 3' processing of various precursor tRNAs. Initiates hydrolysis at the 3'-terminus of an RNA molecule and releases 5'-mononucleotides.</text>
</comment>
<dbReference type="Pfam" id="PF00570">
    <property type="entry name" value="HRDC"/>
    <property type="match status" value="1"/>
</dbReference>
<dbReference type="NCBIfam" id="TIGR01388">
    <property type="entry name" value="rnd"/>
    <property type="match status" value="1"/>
</dbReference>
<dbReference type="Pfam" id="PF01612">
    <property type="entry name" value="DNA_pol_A_exo1"/>
    <property type="match status" value="1"/>
</dbReference>
<keyword evidence="4 6" id="KW-0378">Hydrolase</keyword>
<dbReference type="SUPFAM" id="SSF53098">
    <property type="entry name" value="Ribonuclease H-like"/>
    <property type="match status" value="1"/>
</dbReference>
<evidence type="ECO:0000256" key="6">
    <source>
        <dbReference type="HAMAP-Rule" id="MF_01899"/>
    </source>
</evidence>
<dbReference type="SMART" id="SM00474">
    <property type="entry name" value="35EXOc"/>
    <property type="match status" value="1"/>
</dbReference>
<accession>A0A545TTV9</accession>
<feature type="domain" description="HRDC" evidence="7">
    <location>
        <begin position="208"/>
        <end position="289"/>
    </location>
</feature>
<evidence type="ECO:0000256" key="5">
    <source>
        <dbReference type="ARBA" id="ARBA00022839"/>
    </source>
</evidence>
<dbReference type="InterPro" id="IPR002562">
    <property type="entry name" value="3'-5'_exonuclease_dom"/>
</dbReference>
<dbReference type="InterPro" id="IPR012337">
    <property type="entry name" value="RNaseH-like_sf"/>
</dbReference>
<comment type="cofactor">
    <cofactor evidence="6">
        <name>a divalent metal cation</name>
        <dbReference type="ChEBI" id="CHEBI:60240"/>
    </cofactor>
</comment>
<dbReference type="InterPro" id="IPR036397">
    <property type="entry name" value="RNaseH_sf"/>
</dbReference>
<evidence type="ECO:0000256" key="2">
    <source>
        <dbReference type="ARBA" id="ARBA00022694"/>
    </source>
</evidence>
<dbReference type="AlphaFoldDB" id="A0A545TTV9"/>
<gene>
    <name evidence="6 8" type="primary">rnd</name>
    <name evidence="8" type="ORF">FKG95_10875</name>
</gene>
<dbReference type="PROSITE" id="PS50967">
    <property type="entry name" value="HRDC"/>
    <property type="match status" value="1"/>
</dbReference>
<keyword evidence="3 6" id="KW-0540">Nuclease</keyword>
<dbReference type="InterPro" id="IPR044876">
    <property type="entry name" value="HRDC_dom_sf"/>
</dbReference>
<keyword evidence="1 6" id="KW-0963">Cytoplasm</keyword>
<dbReference type="EC" id="3.1.13.5" evidence="6"/>
<comment type="caution">
    <text evidence="8">The sequence shown here is derived from an EMBL/GenBank/DDBJ whole genome shotgun (WGS) entry which is preliminary data.</text>
</comment>
<dbReference type="GO" id="GO:0033890">
    <property type="term" value="F:ribonuclease D activity"/>
    <property type="evidence" value="ECO:0007669"/>
    <property type="project" value="UniProtKB-UniRule"/>
</dbReference>
<evidence type="ECO:0000313" key="8">
    <source>
        <dbReference type="EMBL" id="TQV80657.1"/>
    </source>
</evidence>
<dbReference type="GO" id="GO:0008408">
    <property type="term" value="F:3'-5' exonuclease activity"/>
    <property type="evidence" value="ECO:0007669"/>
    <property type="project" value="InterPro"/>
</dbReference>
<dbReference type="SMART" id="SM00341">
    <property type="entry name" value="HRDC"/>
    <property type="match status" value="1"/>
</dbReference>
<dbReference type="RefSeq" id="WP_142896371.1">
    <property type="nucleotide sequence ID" value="NZ_ML660054.1"/>
</dbReference>
<dbReference type="CDD" id="cd06142">
    <property type="entry name" value="RNaseD_exo"/>
    <property type="match status" value="1"/>
</dbReference>
<dbReference type="HAMAP" id="MF_01899">
    <property type="entry name" value="RNase_D"/>
    <property type="match status" value="1"/>
</dbReference>
<dbReference type="Gene3D" id="3.30.420.10">
    <property type="entry name" value="Ribonuclease H-like superfamily/Ribonuclease H"/>
    <property type="match status" value="1"/>
</dbReference>
<protein>
    <recommendedName>
        <fullName evidence="6">Ribonuclease D</fullName>
        <shortName evidence="6">RNase D</shortName>
        <ecNumber evidence="6">3.1.13.5</ecNumber>
    </recommendedName>
</protein>
<dbReference type="Proteomes" id="UP000315252">
    <property type="component" value="Unassembled WGS sequence"/>
</dbReference>
<sequence>MTIIADNHELAAFCARQETADYIAVDTEFLRDTTYWPQLCLVQIGGPDEVAAIDTLAPGIDLAPLYALMDNPDILKVFHSARQDLEIFYNLMGHVPGPVFDTQVAAMVCGFGDSVGYDTLIRKLTGEHIDKSSRFADWSHRPLSAKQLNYALSDVIHLRPAFEKLKRRVDNSGRAAWLDEEMATLTSDNTYKMDPENAWARLKTRSSDPRYFAILKELAAWREREAQRRNTPRNRVLRDEQLFDIAAHRPTDADALGRTRGLSRDVANGRIGQGILTAINKGLAVPKTDCPSPPRKPDLPNGLGPVIDLLKVLLKMKCEKHDVAQKLIANSADLEYIAADDNAPVAALSGWRRELFGDDALALKNGRLALTTRNRKIRVVPLGSGEDAS</sequence>
<keyword evidence="5 6" id="KW-0269">Exonuclease</keyword>
<evidence type="ECO:0000256" key="3">
    <source>
        <dbReference type="ARBA" id="ARBA00022722"/>
    </source>
</evidence>
<dbReference type="PANTHER" id="PTHR47649">
    <property type="entry name" value="RIBONUCLEASE D"/>
    <property type="match status" value="1"/>
</dbReference>
<dbReference type="EMBL" id="VHSH01000003">
    <property type="protein sequence ID" value="TQV80657.1"/>
    <property type="molecule type" value="Genomic_DNA"/>
</dbReference>
<evidence type="ECO:0000313" key="9">
    <source>
        <dbReference type="Proteomes" id="UP000315252"/>
    </source>
</evidence>
<dbReference type="Gene3D" id="1.10.150.80">
    <property type="entry name" value="HRDC domain"/>
    <property type="match status" value="1"/>
</dbReference>
<dbReference type="SUPFAM" id="SSF47819">
    <property type="entry name" value="HRDC-like"/>
    <property type="match status" value="2"/>
</dbReference>
<dbReference type="InterPro" id="IPR002121">
    <property type="entry name" value="HRDC_dom"/>
</dbReference>
<reference evidence="8 9" key="1">
    <citation type="submission" date="2019-06" db="EMBL/GenBank/DDBJ databases">
        <title>Whole genome sequence for Rhodospirillaceae sp. R148.</title>
        <authorList>
            <person name="Wang G."/>
        </authorList>
    </citation>
    <scope>NUCLEOTIDE SEQUENCE [LARGE SCALE GENOMIC DNA]</scope>
    <source>
        <strain evidence="8 9">R148</strain>
    </source>
</reference>
<keyword evidence="9" id="KW-1185">Reference proteome</keyword>
<dbReference type="InterPro" id="IPR051086">
    <property type="entry name" value="RNase_D-like"/>
</dbReference>
<comment type="subcellular location">
    <subcellularLocation>
        <location evidence="6">Cytoplasm</location>
    </subcellularLocation>
</comment>
<dbReference type="GO" id="GO:0005737">
    <property type="term" value="C:cytoplasm"/>
    <property type="evidence" value="ECO:0007669"/>
    <property type="project" value="UniProtKB-SubCell"/>
</dbReference>
<dbReference type="GO" id="GO:0000166">
    <property type="term" value="F:nucleotide binding"/>
    <property type="evidence" value="ECO:0007669"/>
    <property type="project" value="InterPro"/>
</dbReference>
<dbReference type="OrthoDB" id="9800549at2"/>
<dbReference type="GO" id="GO:0042780">
    <property type="term" value="P:tRNA 3'-end processing"/>
    <property type="evidence" value="ECO:0007669"/>
    <property type="project" value="UniProtKB-UniRule"/>
</dbReference>
<proteinExistence type="inferred from homology"/>
<dbReference type="GO" id="GO:0003676">
    <property type="term" value="F:nucleic acid binding"/>
    <property type="evidence" value="ECO:0007669"/>
    <property type="project" value="InterPro"/>
</dbReference>
<keyword evidence="2 6" id="KW-0819">tRNA processing</keyword>
<name>A0A545TTV9_9PROT</name>
<comment type="catalytic activity">
    <reaction evidence="6">
        <text>Exonucleolytic cleavage that removes extra residues from the 3'-terminus of tRNA to produce 5'-mononucleotides.</text>
        <dbReference type="EC" id="3.1.13.5"/>
    </reaction>
</comment>
<evidence type="ECO:0000259" key="7">
    <source>
        <dbReference type="PROSITE" id="PS50967"/>
    </source>
</evidence>